<name>A0A183N4Y8_9TREM</name>
<dbReference type="Pfam" id="PF26215">
    <property type="entry name" value="HTH_animal"/>
    <property type="match status" value="1"/>
</dbReference>
<dbReference type="InterPro" id="IPR000477">
    <property type="entry name" value="RT_dom"/>
</dbReference>
<gene>
    <name evidence="2" type="ORF">SMRZ_LOCUS23366</name>
</gene>
<evidence type="ECO:0000313" key="2">
    <source>
        <dbReference type="EMBL" id="VDP46919.1"/>
    </source>
</evidence>
<reference evidence="2 3" key="1">
    <citation type="submission" date="2018-11" db="EMBL/GenBank/DDBJ databases">
        <authorList>
            <consortium name="Pathogen Informatics"/>
        </authorList>
    </citation>
    <scope>NUCLEOTIDE SEQUENCE [LARGE SCALE GENOMIC DNA]</scope>
    <source>
        <strain evidence="2 3">Zambia</strain>
    </source>
</reference>
<feature type="compositionally biased region" description="Polar residues" evidence="1">
    <location>
        <begin position="595"/>
        <end position="609"/>
    </location>
</feature>
<evidence type="ECO:0000256" key="1">
    <source>
        <dbReference type="SAM" id="MobiDB-lite"/>
    </source>
</evidence>
<dbReference type="InterPro" id="IPR058912">
    <property type="entry name" value="HTH_animal"/>
</dbReference>
<organism evidence="2 3">
    <name type="scientific">Schistosoma margrebowiei</name>
    <dbReference type="NCBI Taxonomy" id="48269"/>
    <lineage>
        <taxon>Eukaryota</taxon>
        <taxon>Metazoa</taxon>
        <taxon>Spiralia</taxon>
        <taxon>Lophotrochozoa</taxon>
        <taxon>Platyhelminthes</taxon>
        <taxon>Trematoda</taxon>
        <taxon>Digenea</taxon>
        <taxon>Strigeidida</taxon>
        <taxon>Schistosomatoidea</taxon>
        <taxon>Schistosomatidae</taxon>
        <taxon>Schistosoma</taxon>
    </lineage>
</organism>
<accession>A0A183N4Y8</accession>
<keyword evidence="3" id="KW-1185">Reference proteome</keyword>
<protein>
    <submittedName>
        <fullName evidence="2">Uncharacterized protein</fullName>
    </submittedName>
</protein>
<dbReference type="PANTHER" id="PTHR21301">
    <property type="entry name" value="REVERSE TRANSCRIPTASE"/>
    <property type="match status" value="1"/>
</dbReference>
<evidence type="ECO:0000313" key="3">
    <source>
        <dbReference type="Proteomes" id="UP000277204"/>
    </source>
</evidence>
<sequence length="657" mass="73763">MQLDDLNFADDLTFLQHTQQQMHEKTNSVAAASAAVGLSIHKGKSKILRCNTTRTNLITIDGEDLEDVKTFTYLGSIIDEHGGSDADVKARIGSNLKSGFRTYLDSIRTTPCACGAFVLLKPDKGSGVVIMNKCEYKSKMLSILSDESKFMSDVEFGGISKPERRVNSNLEKLLLMNIINKEEFNFLKPMGSEYPHLYGLPKTHKPNVPLRLILSMCRSPTHNLAKWLAKLLDPIRRHLYLLLLCTDKVQFTFEDEYFSQIDGGAMGSPLGPLLADVFMAHAENQTDELIGNMSLYKRYVDDILVVCEKKEDMYGLLNKLNTLQNHISLSCEEEKNDQLPFLDILLSRRENSSVKRSIFRKPTWTGQYLSYYSYCPVQYKRGLIRCLFNRLDRICTNDAIDDDVKLLNKTLIENGYPLKFINRWNVHGTARPTVASVEKKPVYITLPFRAQFLEFTNADIVVTKLSVSVKEWDELITKNNLTESLDVLDRYCANVVNVVKELEPKLSSVTLSCDIHQSQKPKNNDAQTIDVQLAVLTSEMEIVYSSNTWFSSLKNALESGTVNVNSKWITSGETTMKSEATQSGIATDEEGSSLGGETTMKSEATQSGIATDEKGNSLAVNPYFYRPVDHVLWVCLLIAAEVCDDNVACGNNGKMRD</sequence>
<dbReference type="EMBL" id="UZAI01019664">
    <property type="protein sequence ID" value="VDP46919.1"/>
    <property type="molecule type" value="Genomic_DNA"/>
</dbReference>
<dbReference type="PROSITE" id="PS50878">
    <property type="entry name" value="RT_POL"/>
    <property type="match status" value="1"/>
</dbReference>
<dbReference type="AlphaFoldDB" id="A0A183N4Y8"/>
<dbReference type="PANTHER" id="PTHR21301:SF10">
    <property type="entry name" value="REVERSE TRANSCRIPTASE DOMAIN-CONTAINING PROTEIN"/>
    <property type="match status" value="1"/>
</dbReference>
<dbReference type="Pfam" id="PF00078">
    <property type="entry name" value="RVT_1"/>
    <property type="match status" value="1"/>
</dbReference>
<dbReference type="STRING" id="48269.A0A183N4Y8"/>
<feature type="region of interest" description="Disordered" evidence="1">
    <location>
        <begin position="577"/>
        <end position="609"/>
    </location>
</feature>
<dbReference type="Proteomes" id="UP000277204">
    <property type="component" value="Unassembled WGS sequence"/>
</dbReference>
<proteinExistence type="predicted"/>